<gene>
    <name evidence="2" type="ORF">ACFFNY_31280</name>
</gene>
<evidence type="ECO:0000313" key="3">
    <source>
        <dbReference type="Proteomes" id="UP001589619"/>
    </source>
</evidence>
<evidence type="ECO:0008006" key="4">
    <source>
        <dbReference type="Google" id="ProtNLM"/>
    </source>
</evidence>
<feature type="chain" id="PRO_5046830229" description="CBM-cenC domain-containing protein" evidence="1">
    <location>
        <begin position="32"/>
        <end position="685"/>
    </location>
</feature>
<dbReference type="InterPro" id="IPR008979">
    <property type="entry name" value="Galactose-bd-like_sf"/>
</dbReference>
<dbReference type="RefSeq" id="WP_344913302.1">
    <property type="nucleotide sequence ID" value="NZ_BAAAYO010000012.1"/>
</dbReference>
<sequence>MGKKRNWLRTTAGGLVMVWGFLLAGTAPAHASGNLWYDKYVYFESLNGNRWYNLTNANALGWSEAYLLQTYLNVYEASGETKWLDKFVLHVDTIIGNANDLDGDGYLGWENYEASPAKLANGDFETVSPSDSSLPQDWSRSPSTVASSVYRSNATGDYNSGSWGVVLKANGVDYQSLTQTLASYDPEVVYTLRFNAKTDGSAAKGKAYVYDNTTSTVLAEVVVNNTQWKTYEFDFITPPAGHDLQVLLTHQDYSVNGGKAYFDNVKVSGRFPYIGLDGNLGLSFSKFIKFVHENTELQSAYLTKATSYLDFLEDNIVPRWQYSSYIGNTWVEPTPTTGYYIKPNNLVTFTNESTWKNPEGILPYNHFFMFSLMLNDLYDVTGNTAYKDKVDKINTYFKNNLQLQGTGYKWKYVVGGQIEDVGHGNLDIYSVLQLFNSGRVFDGTDMIRFTNTLVDNMWNQSLTAPTVGIVVDGSNNANITKTLSLNAWTNLAQFDPIPWKIAAEQYRNLTRVSSVGQALALSEILKWDPEKLVNRGFEFQTAGDSTLPARWNRSNATSAQAYRDNANKKSGSYGATLVAGGTTEQALYQNWTDFTANANYTLTFDGKTDTSGGGGKVTVYNETAGAVMASRSFSNTDWDTMSFTFNAPVSATDEVRVYIGHDITTIAGAKAHFDNVTIKRTGDTW</sequence>
<feature type="signal peptide" evidence="1">
    <location>
        <begin position="1"/>
        <end position="31"/>
    </location>
</feature>
<accession>A0ABV5W6R8</accession>
<keyword evidence="1" id="KW-0732">Signal</keyword>
<dbReference type="Gene3D" id="2.60.120.260">
    <property type="entry name" value="Galactose-binding domain-like"/>
    <property type="match status" value="2"/>
</dbReference>
<comment type="caution">
    <text evidence="2">The sequence shown here is derived from an EMBL/GenBank/DDBJ whole genome shotgun (WGS) entry which is preliminary data.</text>
</comment>
<reference evidence="2 3" key="1">
    <citation type="submission" date="2024-09" db="EMBL/GenBank/DDBJ databases">
        <authorList>
            <person name="Sun Q."/>
            <person name="Mori K."/>
        </authorList>
    </citation>
    <scope>NUCLEOTIDE SEQUENCE [LARGE SCALE GENOMIC DNA]</scope>
    <source>
        <strain evidence="2 3">JCM 12520</strain>
    </source>
</reference>
<name>A0ABV5W6R8_9BACL</name>
<organism evidence="2 3">
    <name type="scientific">Paenibacillus hodogayensis</name>
    <dbReference type="NCBI Taxonomy" id="279208"/>
    <lineage>
        <taxon>Bacteria</taxon>
        <taxon>Bacillati</taxon>
        <taxon>Bacillota</taxon>
        <taxon>Bacilli</taxon>
        <taxon>Bacillales</taxon>
        <taxon>Paenibacillaceae</taxon>
        <taxon>Paenibacillus</taxon>
    </lineage>
</organism>
<evidence type="ECO:0000256" key="1">
    <source>
        <dbReference type="SAM" id="SignalP"/>
    </source>
</evidence>
<evidence type="ECO:0000313" key="2">
    <source>
        <dbReference type="EMBL" id="MFB9756082.1"/>
    </source>
</evidence>
<protein>
    <recommendedName>
        <fullName evidence="4">CBM-cenC domain-containing protein</fullName>
    </recommendedName>
</protein>
<dbReference type="EMBL" id="JBHMAG010000020">
    <property type="protein sequence ID" value="MFB9756082.1"/>
    <property type="molecule type" value="Genomic_DNA"/>
</dbReference>
<dbReference type="SUPFAM" id="SSF49785">
    <property type="entry name" value="Galactose-binding domain-like"/>
    <property type="match status" value="2"/>
</dbReference>
<keyword evidence="3" id="KW-1185">Reference proteome</keyword>
<proteinExistence type="predicted"/>
<dbReference type="Proteomes" id="UP001589619">
    <property type="component" value="Unassembled WGS sequence"/>
</dbReference>